<accession>A0ABQ6FME6</accession>
<sequence length="280" mass="30803">MFLNVLHLELNKAYHRLLPWVSLSVVAFIVLGVSTALFLYNMLVPGTHNVSSLTWPGCFVFGLNYAIGSSAWNSYGTYALIIITGVIFAQEYSWGTIRLWLSKGIARSELFCAKGVLALCTALLIVGVCIVSVGLLSLFFSFQLQHSLQLDRLDVIQLLLAYIRTAYALLPYAALTLLLVVLSRSSMIAVGGAIAFSTIIEPLLRSMAPRLGQIFAHGVFFLPSGLASTLASQNYTLAHMQVEANALQPTQYQAILGVACYTLLFFLLALWKFRHQDMAK</sequence>
<evidence type="ECO:0000256" key="1">
    <source>
        <dbReference type="SAM" id="Phobius"/>
    </source>
</evidence>
<dbReference type="RefSeq" id="WP_338247688.1">
    <property type="nucleotide sequence ID" value="NZ_BSRI01000001.1"/>
</dbReference>
<proteinExistence type="predicted"/>
<feature type="transmembrane region" description="Helical" evidence="1">
    <location>
        <begin position="52"/>
        <end position="72"/>
    </location>
</feature>
<feature type="transmembrane region" description="Helical" evidence="1">
    <location>
        <begin position="116"/>
        <end position="142"/>
    </location>
</feature>
<dbReference type="EMBL" id="BSRI01000001">
    <property type="protein sequence ID" value="GLV53969.1"/>
    <property type="molecule type" value="Genomic_DNA"/>
</dbReference>
<keyword evidence="1" id="KW-1133">Transmembrane helix</keyword>
<name>A0ABQ6FME6_9CHLR</name>
<feature type="transmembrane region" description="Helical" evidence="1">
    <location>
        <begin position="214"/>
        <end position="232"/>
    </location>
</feature>
<feature type="transmembrane region" description="Helical" evidence="1">
    <location>
        <begin position="78"/>
        <end position="95"/>
    </location>
</feature>
<evidence type="ECO:0000313" key="2">
    <source>
        <dbReference type="EMBL" id="GLV53969.1"/>
    </source>
</evidence>
<gene>
    <name evidence="2" type="ORF">KDH_08200</name>
</gene>
<evidence type="ECO:0000313" key="3">
    <source>
        <dbReference type="Proteomes" id="UP001344906"/>
    </source>
</evidence>
<comment type="caution">
    <text evidence="2">The sequence shown here is derived from an EMBL/GenBank/DDBJ whole genome shotgun (WGS) entry which is preliminary data.</text>
</comment>
<feature type="transmembrane region" description="Helical" evidence="1">
    <location>
        <begin position="252"/>
        <end position="271"/>
    </location>
</feature>
<dbReference type="Proteomes" id="UP001344906">
    <property type="component" value="Unassembled WGS sequence"/>
</dbReference>
<feature type="transmembrane region" description="Helical" evidence="1">
    <location>
        <begin position="162"/>
        <end position="182"/>
    </location>
</feature>
<evidence type="ECO:0008006" key="4">
    <source>
        <dbReference type="Google" id="ProtNLM"/>
    </source>
</evidence>
<feature type="transmembrane region" description="Helical" evidence="1">
    <location>
        <begin position="20"/>
        <end position="40"/>
    </location>
</feature>
<keyword evidence="1" id="KW-0472">Membrane</keyword>
<organism evidence="2 3">
    <name type="scientific">Dictyobacter halimunensis</name>
    <dbReference type="NCBI Taxonomy" id="3026934"/>
    <lineage>
        <taxon>Bacteria</taxon>
        <taxon>Bacillati</taxon>
        <taxon>Chloroflexota</taxon>
        <taxon>Ktedonobacteria</taxon>
        <taxon>Ktedonobacterales</taxon>
        <taxon>Dictyobacteraceae</taxon>
        <taxon>Dictyobacter</taxon>
    </lineage>
</organism>
<reference evidence="2 3" key="1">
    <citation type="submission" date="2023-02" db="EMBL/GenBank/DDBJ databases">
        <title>Dictyobacter halimunensis sp. nov., a new member of the class Ktedonobacteria from forest soil in a geothermal area.</title>
        <authorList>
            <person name="Rachmania M.K."/>
            <person name="Ningsih F."/>
            <person name="Sakai Y."/>
            <person name="Yabe S."/>
            <person name="Yokota A."/>
            <person name="Sjamsuridzal W."/>
        </authorList>
    </citation>
    <scope>NUCLEOTIDE SEQUENCE [LARGE SCALE GENOMIC DNA]</scope>
    <source>
        <strain evidence="2 3">S3.2.2.5</strain>
    </source>
</reference>
<keyword evidence="1" id="KW-0812">Transmembrane</keyword>
<protein>
    <recommendedName>
        <fullName evidence="4">ABC transporter permease</fullName>
    </recommendedName>
</protein>
<dbReference type="PANTHER" id="PTHR37305">
    <property type="entry name" value="INTEGRAL MEMBRANE PROTEIN-RELATED"/>
    <property type="match status" value="1"/>
</dbReference>
<dbReference type="PANTHER" id="PTHR37305:SF1">
    <property type="entry name" value="MEMBRANE PROTEIN"/>
    <property type="match status" value="1"/>
</dbReference>
<keyword evidence="3" id="KW-1185">Reference proteome</keyword>